<dbReference type="GO" id="GO:0003676">
    <property type="term" value="F:nucleic acid binding"/>
    <property type="evidence" value="ECO:0007669"/>
    <property type="project" value="InterPro"/>
</dbReference>
<dbReference type="EMBL" id="JAUCMX010000018">
    <property type="protein sequence ID" value="KAK3518258.1"/>
    <property type="molecule type" value="Genomic_DNA"/>
</dbReference>
<feature type="region of interest" description="Disordered" evidence="1">
    <location>
        <begin position="128"/>
        <end position="150"/>
    </location>
</feature>
<reference evidence="3" key="1">
    <citation type="submission" date="2023-06" db="EMBL/GenBank/DDBJ databases">
        <title>Male Hemibagrus guttatus genome.</title>
        <authorList>
            <person name="Bian C."/>
        </authorList>
    </citation>
    <scope>NUCLEOTIDE SEQUENCE</scope>
    <source>
        <strain evidence="3">Male_cb2023</strain>
        <tissue evidence="3">Muscle</tissue>
    </source>
</reference>
<dbReference type="SUPFAM" id="SSF56672">
    <property type="entry name" value="DNA/RNA polymerases"/>
    <property type="match status" value="1"/>
</dbReference>
<accession>A0AAE0UUK6</accession>
<dbReference type="Gene3D" id="3.30.420.10">
    <property type="entry name" value="Ribonuclease H-like superfamily/Ribonuclease H"/>
    <property type="match status" value="1"/>
</dbReference>
<dbReference type="InterPro" id="IPR012337">
    <property type="entry name" value="RNaseH-like_sf"/>
</dbReference>
<evidence type="ECO:0000259" key="2">
    <source>
        <dbReference type="PROSITE" id="PS50994"/>
    </source>
</evidence>
<organism evidence="3 4">
    <name type="scientific">Hemibagrus guttatus</name>
    <dbReference type="NCBI Taxonomy" id="175788"/>
    <lineage>
        <taxon>Eukaryota</taxon>
        <taxon>Metazoa</taxon>
        <taxon>Chordata</taxon>
        <taxon>Craniata</taxon>
        <taxon>Vertebrata</taxon>
        <taxon>Euteleostomi</taxon>
        <taxon>Actinopterygii</taxon>
        <taxon>Neopterygii</taxon>
        <taxon>Teleostei</taxon>
        <taxon>Ostariophysi</taxon>
        <taxon>Siluriformes</taxon>
        <taxon>Bagridae</taxon>
        <taxon>Hemibagrus</taxon>
    </lineage>
</organism>
<evidence type="ECO:0000313" key="3">
    <source>
        <dbReference type="EMBL" id="KAK3518258.1"/>
    </source>
</evidence>
<name>A0AAE0UUK6_9TELE</name>
<evidence type="ECO:0000313" key="4">
    <source>
        <dbReference type="Proteomes" id="UP001274896"/>
    </source>
</evidence>
<dbReference type="AlphaFoldDB" id="A0AAE0UUK6"/>
<feature type="non-terminal residue" evidence="3">
    <location>
        <position position="150"/>
    </location>
</feature>
<dbReference type="InterPro" id="IPR043502">
    <property type="entry name" value="DNA/RNA_pol_sf"/>
</dbReference>
<proteinExistence type="predicted"/>
<dbReference type="SUPFAM" id="SSF53098">
    <property type="entry name" value="Ribonuclease H-like"/>
    <property type="match status" value="1"/>
</dbReference>
<gene>
    <name evidence="3" type="ORF">QTP70_034964</name>
</gene>
<dbReference type="InterPro" id="IPR043128">
    <property type="entry name" value="Rev_trsase/Diguanyl_cyclase"/>
</dbReference>
<feature type="domain" description="Integrase catalytic" evidence="2">
    <location>
        <begin position="51"/>
        <end position="144"/>
    </location>
</feature>
<dbReference type="Gene3D" id="3.30.70.270">
    <property type="match status" value="1"/>
</dbReference>
<protein>
    <recommendedName>
        <fullName evidence="2">Integrase catalytic domain-containing protein</fullName>
    </recommendedName>
</protein>
<dbReference type="InterPro" id="IPR050951">
    <property type="entry name" value="Retrovirus_Pol_polyprotein"/>
</dbReference>
<sequence length="150" mass="17197">QDETEHDKHLKEVLKRMESVGLKLSKEKCVFKKTELSFLEHIVDAQGGNNDNRPQFISKAWRNFCDTYDIQHITSSPYNPQGNGHAEWAVQTAKRILKQDDPLLALMSFHLYRCKPSRIVNGKKNLHYSAHSSDKPQTKVAKQSNHKGEG</sequence>
<evidence type="ECO:0000256" key="1">
    <source>
        <dbReference type="SAM" id="MobiDB-lite"/>
    </source>
</evidence>
<keyword evidence="4" id="KW-1185">Reference proteome</keyword>
<dbReference type="GO" id="GO:0015074">
    <property type="term" value="P:DNA integration"/>
    <property type="evidence" value="ECO:0007669"/>
    <property type="project" value="InterPro"/>
</dbReference>
<dbReference type="InterPro" id="IPR036397">
    <property type="entry name" value="RNaseH_sf"/>
</dbReference>
<comment type="caution">
    <text evidence="3">The sequence shown here is derived from an EMBL/GenBank/DDBJ whole genome shotgun (WGS) entry which is preliminary data.</text>
</comment>
<dbReference type="PANTHER" id="PTHR37984:SF5">
    <property type="entry name" value="PROTEIN NYNRIN-LIKE"/>
    <property type="match status" value="1"/>
</dbReference>
<dbReference type="Proteomes" id="UP001274896">
    <property type="component" value="Unassembled WGS sequence"/>
</dbReference>
<dbReference type="PROSITE" id="PS50994">
    <property type="entry name" value="INTEGRASE"/>
    <property type="match status" value="1"/>
</dbReference>
<dbReference type="InterPro" id="IPR001584">
    <property type="entry name" value="Integrase_cat-core"/>
</dbReference>
<dbReference type="PANTHER" id="PTHR37984">
    <property type="entry name" value="PROTEIN CBG26694"/>
    <property type="match status" value="1"/>
</dbReference>